<dbReference type="Gene3D" id="3.20.20.140">
    <property type="entry name" value="Metal-dependent hydrolases"/>
    <property type="match status" value="1"/>
</dbReference>
<dbReference type="SUPFAM" id="SSF51556">
    <property type="entry name" value="Metallo-dependent hydrolases"/>
    <property type="match status" value="1"/>
</dbReference>
<comment type="similarity">
    <text evidence="1">Belongs to the metallo-dependent hydrolases superfamily.</text>
</comment>
<organism evidence="3 4">
    <name type="scientific">Pseudomonas typographi</name>
    <dbReference type="NCBI Taxonomy" id="2715964"/>
    <lineage>
        <taxon>Bacteria</taxon>
        <taxon>Pseudomonadati</taxon>
        <taxon>Pseudomonadota</taxon>
        <taxon>Gammaproteobacteria</taxon>
        <taxon>Pseudomonadales</taxon>
        <taxon>Pseudomonadaceae</taxon>
        <taxon>Pseudomonas</taxon>
    </lineage>
</organism>
<feature type="domain" description="Amidohydrolase-related" evidence="2">
    <location>
        <begin position="7"/>
        <end position="283"/>
    </location>
</feature>
<dbReference type="InterPro" id="IPR006680">
    <property type="entry name" value="Amidohydro-rel"/>
</dbReference>
<protein>
    <submittedName>
        <fullName evidence="3">Amidohydrolase family protein</fullName>
    </submittedName>
</protein>
<dbReference type="PANTHER" id="PTHR43569">
    <property type="entry name" value="AMIDOHYDROLASE"/>
    <property type="match status" value="1"/>
</dbReference>
<dbReference type="EMBL" id="JAAOCA010000011">
    <property type="protein sequence ID" value="MBD1599167.1"/>
    <property type="molecule type" value="Genomic_DNA"/>
</dbReference>
<dbReference type="RefSeq" id="WP_190420220.1">
    <property type="nucleotide sequence ID" value="NZ_JAAOCA010000011.1"/>
</dbReference>
<evidence type="ECO:0000256" key="1">
    <source>
        <dbReference type="ARBA" id="ARBA00038310"/>
    </source>
</evidence>
<comment type="caution">
    <text evidence="3">The sequence shown here is derived from an EMBL/GenBank/DDBJ whole genome shotgun (WGS) entry which is preliminary data.</text>
</comment>
<dbReference type="InterPro" id="IPR032466">
    <property type="entry name" value="Metal_Hydrolase"/>
</dbReference>
<dbReference type="Proteomes" id="UP000805841">
    <property type="component" value="Unassembled WGS sequence"/>
</dbReference>
<sequence length="283" mass="31582">MPSFALVDAHVHYYDPSQLNYPWLDNVPAIKGTYLPADFAAATEGIAIDKQVFVEVDVAPGQELAEARFVQGLARSDRRIQGIVASAAIERGAWVNDELDRLGEVALLKGVRRLIQYHEAVDYCLQPAFVEGVQQLGRRGLSFDICIRHQQLASATELVRRCPDVQFVLDHIAKPGIANGVRHPWWEEIKTIAQLPNVVCKVTGVITEADPLHWTLCDIRPYIDHTLDCFGLGRALFASDWPVINLAGAYRPWVAVMDELLSGCSASELQQFYRDTAIATYRL</sequence>
<evidence type="ECO:0000313" key="3">
    <source>
        <dbReference type="EMBL" id="MBD1599167.1"/>
    </source>
</evidence>
<proteinExistence type="inferred from homology"/>
<accession>A0ABR7Z1A4</accession>
<evidence type="ECO:0000259" key="2">
    <source>
        <dbReference type="Pfam" id="PF04909"/>
    </source>
</evidence>
<dbReference type="PANTHER" id="PTHR43569:SF2">
    <property type="entry name" value="AMIDOHYDROLASE-RELATED DOMAIN-CONTAINING PROTEIN"/>
    <property type="match status" value="1"/>
</dbReference>
<evidence type="ECO:0000313" key="4">
    <source>
        <dbReference type="Proteomes" id="UP000805841"/>
    </source>
</evidence>
<name>A0ABR7Z1A4_9PSED</name>
<keyword evidence="4" id="KW-1185">Reference proteome</keyword>
<gene>
    <name evidence="3" type="ORF">HAQ05_10680</name>
</gene>
<reference evidence="3 4" key="1">
    <citation type="journal article" date="2020" name="Insects">
        <title>Bacteria Belonging to Pseudomonas typographi sp. nov. from the Bark Beetle Ips typographus Have Genomic Potential to Aid in the Host Ecology.</title>
        <authorList>
            <person name="Peral-Aranega E."/>
            <person name="Saati-Santamaria Z."/>
            <person name="Kolarik M."/>
            <person name="Rivas R."/>
            <person name="Garcia-Fraile P."/>
        </authorList>
    </citation>
    <scope>NUCLEOTIDE SEQUENCE [LARGE SCALE GENOMIC DNA]</scope>
    <source>
        <strain evidence="3 4">CA3A</strain>
    </source>
</reference>
<dbReference type="InterPro" id="IPR052350">
    <property type="entry name" value="Metallo-dep_Lactonases"/>
</dbReference>
<dbReference type="Pfam" id="PF04909">
    <property type="entry name" value="Amidohydro_2"/>
    <property type="match status" value="1"/>
</dbReference>